<dbReference type="GO" id="GO:0005507">
    <property type="term" value="F:copper ion binding"/>
    <property type="evidence" value="ECO:0007669"/>
    <property type="project" value="InterPro"/>
</dbReference>
<feature type="domain" description="Plastocyanin-like" evidence="8">
    <location>
        <begin position="40"/>
        <end position="152"/>
    </location>
</feature>
<evidence type="ECO:0000256" key="5">
    <source>
        <dbReference type="SAM" id="SignalP"/>
    </source>
</evidence>
<dbReference type="InterPro" id="IPR017762">
    <property type="entry name" value="Multicopper_oxidase_fun"/>
</dbReference>
<dbReference type="Gene3D" id="2.60.40.420">
    <property type="entry name" value="Cupredoxins - blue copper proteins"/>
    <property type="match status" value="3"/>
</dbReference>
<evidence type="ECO:0000256" key="2">
    <source>
        <dbReference type="ARBA" id="ARBA00022723"/>
    </source>
</evidence>
<dbReference type="EMBL" id="MU839836">
    <property type="protein sequence ID" value="KAK1754233.1"/>
    <property type="molecule type" value="Genomic_DNA"/>
</dbReference>
<sequence length="622" mass="69857">MHRDFLSWLLSVALFAAGALAEFKIHDSSFVPDHVLRVSYAVYSSGCSSRKSVVVNGTIPGPPLYLEPGHISWIRVYNDIPDQNLTMHWHGLAQRMAPFSDGTPQASQWPIPPGHFFDYEINVFPEDAGTYFYHSHVNFQAMSAAGPLIVTDCAPSPFAYDDERVLFFMDHFLQSRRKHEAVSGIILNGKGVASEDLVRVGRPGGKRGFFGSDLERRTRQCRSIREAPDCSLPVIDVEPGKTYRFRFICGTGLSMLGMGFEHHDNLTIIQADGSEYNAPISTSYIQLASGQRFDVLFRAKTVQELRAAGGKSTFYLQFETLERPRPYRGYAVLRYNTRSVIPLPPPSPPIHFPEDIENWFEYTLQPLFPNTSQAPSASEVTRRIVLDTELVLDNATGMGVAWKIGGLSWTEHTWKTPALVDIYKHGDAVIPDLSVAEKNNGWDPRTLSFPARIGEVLEVVWQNTGTTIGGTGHVEVHPMHGHSKQFYDVGSGRGRYDPDANNAKLERLGYKPVMRDTTMLYRFADGARPGEVSGWRAWRIRVENPGVWMIHCHVLGHMRMGMQTVWVVGTADEIRQIPAPYSQEYLTFGSSVYGSRDHAPGVYHFFHNTSCCPKQKMSKKVE</sequence>
<evidence type="ECO:0000259" key="7">
    <source>
        <dbReference type="Pfam" id="PF07731"/>
    </source>
</evidence>
<comment type="caution">
    <text evidence="9">The sequence shown here is derived from an EMBL/GenBank/DDBJ whole genome shotgun (WGS) entry which is preliminary data.</text>
</comment>
<proteinExistence type="inferred from homology"/>
<protein>
    <recommendedName>
        <fullName evidence="11">L-ascorbate oxidase</fullName>
    </recommendedName>
</protein>
<dbReference type="Pfam" id="PF07732">
    <property type="entry name" value="Cu-oxidase_3"/>
    <property type="match status" value="1"/>
</dbReference>
<keyword evidence="4" id="KW-0186">Copper</keyword>
<keyword evidence="10" id="KW-1185">Reference proteome</keyword>
<dbReference type="InterPro" id="IPR033138">
    <property type="entry name" value="Cu_oxidase_CS"/>
</dbReference>
<dbReference type="PANTHER" id="PTHR11709">
    <property type="entry name" value="MULTI-COPPER OXIDASE"/>
    <property type="match status" value="1"/>
</dbReference>
<reference evidence="9" key="1">
    <citation type="submission" date="2023-06" db="EMBL/GenBank/DDBJ databases">
        <title>Genome-scale phylogeny and comparative genomics of the fungal order Sordariales.</title>
        <authorList>
            <consortium name="Lawrence Berkeley National Laboratory"/>
            <person name="Hensen N."/>
            <person name="Bonometti L."/>
            <person name="Westerberg I."/>
            <person name="Brannstrom I.O."/>
            <person name="Guillou S."/>
            <person name="Cros-Aarteil S."/>
            <person name="Calhoun S."/>
            <person name="Haridas S."/>
            <person name="Kuo A."/>
            <person name="Mondo S."/>
            <person name="Pangilinan J."/>
            <person name="Riley R."/>
            <person name="Labutti K."/>
            <person name="Andreopoulos B."/>
            <person name="Lipzen A."/>
            <person name="Chen C."/>
            <person name="Yanf M."/>
            <person name="Daum C."/>
            <person name="Ng V."/>
            <person name="Clum A."/>
            <person name="Steindorff A."/>
            <person name="Ohm R."/>
            <person name="Martin F."/>
            <person name="Silar P."/>
            <person name="Natvig D."/>
            <person name="Lalanne C."/>
            <person name="Gautier V."/>
            <person name="Ament-Velasquez S.L."/>
            <person name="Kruys A."/>
            <person name="Hutchinson M.I."/>
            <person name="Powell A.J."/>
            <person name="Barry K."/>
            <person name="Miller A.N."/>
            <person name="Grigoriev I.V."/>
            <person name="Debuchy R."/>
            <person name="Gladieux P."/>
            <person name="Thoren M.H."/>
            <person name="Johannesson H."/>
        </authorList>
    </citation>
    <scope>NUCLEOTIDE SEQUENCE</scope>
    <source>
        <strain evidence="9">PSN4</strain>
    </source>
</reference>
<dbReference type="PROSITE" id="PS00080">
    <property type="entry name" value="MULTICOPPER_OXIDASE2"/>
    <property type="match status" value="1"/>
</dbReference>
<dbReference type="InterPro" id="IPR011707">
    <property type="entry name" value="Cu-oxidase-like_N"/>
</dbReference>
<comment type="similarity">
    <text evidence="1">Belongs to the multicopper oxidase family.</text>
</comment>
<evidence type="ECO:0008006" key="11">
    <source>
        <dbReference type="Google" id="ProtNLM"/>
    </source>
</evidence>
<evidence type="ECO:0000256" key="3">
    <source>
        <dbReference type="ARBA" id="ARBA00023002"/>
    </source>
</evidence>
<dbReference type="InterPro" id="IPR002355">
    <property type="entry name" value="Cu_oxidase_Cu_BS"/>
</dbReference>
<evidence type="ECO:0000313" key="9">
    <source>
        <dbReference type="EMBL" id="KAK1754233.1"/>
    </source>
</evidence>
<accession>A0AAJ0BBX8</accession>
<evidence type="ECO:0000256" key="4">
    <source>
        <dbReference type="ARBA" id="ARBA00023008"/>
    </source>
</evidence>
<dbReference type="SUPFAM" id="SSF49503">
    <property type="entry name" value="Cupredoxins"/>
    <property type="match status" value="3"/>
</dbReference>
<feature type="domain" description="Plastocyanin-like" evidence="7">
    <location>
        <begin position="415"/>
        <end position="570"/>
    </location>
</feature>
<dbReference type="AlphaFoldDB" id="A0AAJ0BBX8"/>
<dbReference type="PROSITE" id="PS00079">
    <property type="entry name" value="MULTICOPPER_OXIDASE1"/>
    <property type="match status" value="1"/>
</dbReference>
<dbReference type="Proteomes" id="UP001239445">
    <property type="component" value="Unassembled WGS sequence"/>
</dbReference>
<dbReference type="InterPro" id="IPR001117">
    <property type="entry name" value="Cu-oxidase_2nd"/>
</dbReference>
<keyword evidence="5" id="KW-0732">Signal</keyword>
<dbReference type="InterPro" id="IPR045087">
    <property type="entry name" value="Cu-oxidase_fam"/>
</dbReference>
<feature type="chain" id="PRO_5042520677" description="L-ascorbate oxidase" evidence="5">
    <location>
        <begin position="22"/>
        <end position="622"/>
    </location>
</feature>
<dbReference type="Pfam" id="PF07731">
    <property type="entry name" value="Cu-oxidase_2"/>
    <property type="match status" value="1"/>
</dbReference>
<dbReference type="InterPro" id="IPR011706">
    <property type="entry name" value="Cu-oxidase_C"/>
</dbReference>
<evidence type="ECO:0000256" key="1">
    <source>
        <dbReference type="ARBA" id="ARBA00010609"/>
    </source>
</evidence>
<dbReference type="PANTHER" id="PTHR11709:SF394">
    <property type="entry name" value="FI03373P-RELATED"/>
    <property type="match status" value="1"/>
</dbReference>
<dbReference type="Pfam" id="PF00394">
    <property type="entry name" value="Cu-oxidase"/>
    <property type="match status" value="1"/>
</dbReference>
<dbReference type="NCBIfam" id="TIGR03390">
    <property type="entry name" value="ascorbOXfungal"/>
    <property type="match status" value="1"/>
</dbReference>
<feature type="signal peptide" evidence="5">
    <location>
        <begin position="1"/>
        <end position="21"/>
    </location>
</feature>
<keyword evidence="2" id="KW-0479">Metal-binding</keyword>
<feature type="domain" description="Plastocyanin-like" evidence="6">
    <location>
        <begin position="206"/>
        <end position="336"/>
    </location>
</feature>
<dbReference type="InterPro" id="IPR008972">
    <property type="entry name" value="Cupredoxin"/>
</dbReference>
<organism evidence="9 10">
    <name type="scientific">Echria macrotheca</name>
    <dbReference type="NCBI Taxonomy" id="438768"/>
    <lineage>
        <taxon>Eukaryota</taxon>
        <taxon>Fungi</taxon>
        <taxon>Dikarya</taxon>
        <taxon>Ascomycota</taxon>
        <taxon>Pezizomycotina</taxon>
        <taxon>Sordariomycetes</taxon>
        <taxon>Sordariomycetidae</taxon>
        <taxon>Sordariales</taxon>
        <taxon>Schizotheciaceae</taxon>
        <taxon>Echria</taxon>
    </lineage>
</organism>
<keyword evidence="3" id="KW-0560">Oxidoreductase</keyword>
<dbReference type="GO" id="GO:0016491">
    <property type="term" value="F:oxidoreductase activity"/>
    <property type="evidence" value="ECO:0007669"/>
    <property type="project" value="UniProtKB-KW"/>
</dbReference>
<gene>
    <name evidence="9" type="ORF">QBC47DRAFT_325380</name>
</gene>
<evidence type="ECO:0000259" key="8">
    <source>
        <dbReference type="Pfam" id="PF07732"/>
    </source>
</evidence>
<evidence type="ECO:0000313" key="10">
    <source>
        <dbReference type="Proteomes" id="UP001239445"/>
    </source>
</evidence>
<evidence type="ECO:0000259" key="6">
    <source>
        <dbReference type="Pfam" id="PF00394"/>
    </source>
</evidence>
<name>A0AAJ0BBX8_9PEZI</name>